<dbReference type="KEGG" id="api:103307754"/>
<dbReference type="PANTHER" id="PTHR47160">
    <property type="entry name" value="PUTATIVE-RELATED"/>
    <property type="match status" value="1"/>
</dbReference>
<proteinExistence type="predicted"/>
<accession>A0A8R1WXX5</accession>
<dbReference type="PANTHER" id="PTHR47160:SF5">
    <property type="entry name" value="MULE TRANSPOSASE DOMAIN-CONTAINING PROTEIN"/>
    <property type="match status" value="1"/>
</dbReference>
<sequence>MVCRPIGLSANRLALWNQYDATLADLPKTNNSVEGWHRAFSSLLGASHPTIWRLIDTIKKEQGSTEIKINQLIAGQEQVAKKKKYTKTTTRIKKIVNSYHERNLNEYLIGIAHNLQI</sequence>
<protein>
    <submittedName>
        <fullName evidence="1">Uncharacterized protein</fullName>
    </submittedName>
</protein>
<dbReference type="AlphaFoldDB" id="A0A8R1WXX5"/>
<name>A0A8R1WXX5_ACYPI</name>
<keyword evidence="2" id="KW-1185">Reference proteome</keyword>
<dbReference type="EnsemblMetazoa" id="XM_008180025.1">
    <property type="protein sequence ID" value="XP_008178247.1"/>
    <property type="gene ID" value="LOC103307754"/>
</dbReference>
<evidence type="ECO:0000313" key="2">
    <source>
        <dbReference type="Proteomes" id="UP000007819"/>
    </source>
</evidence>
<reference evidence="2" key="1">
    <citation type="submission" date="2010-06" db="EMBL/GenBank/DDBJ databases">
        <authorList>
            <person name="Jiang H."/>
            <person name="Abraham K."/>
            <person name="Ali S."/>
            <person name="Alsbrooks S.L."/>
            <person name="Anim B.N."/>
            <person name="Anosike U.S."/>
            <person name="Attaway T."/>
            <person name="Bandaranaike D.P."/>
            <person name="Battles P.K."/>
            <person name="Bell S.N."/>
            <person name="Bell A.V."/>
            <person name="Beltran B."/>
            <person name="Bickham C."/>
            <person name="Bustamante Y."/>
            <person name="Caleb T."/>
            <person name="Canada A."/>
            <person name="Cardenas V."/>
            <person name="Carter K."/>
            <person name="Chacko J."/>
            <person name="Chandrabose M.N."/>
            <person name="Chavez D."/>
            <person name="Chavez A."/>
            <person name="Chen L."/>
            <person name="Chu H.-S."/>
            <person name="Claassen K.J."/>
            <person name="Cockrell R."/>
            <person name="Collins M."/>
            <person name="Cooper J.A."/>
            <person name="Cree A."/>
            <person name="Curry S.M."/>
            <person name="Da Y."/>
            <person name="Dao M.D."/>
            <person name="Das B."/>
            <person name="Davila M.-L."/>
            <person name="Davy-Carroll L."/>
            <person name="Denson S."/>
            <person name="Dinh H."/>
            <person name="Ebong V.E."/>
            <person name="Edwards J.R."/>
            <person name="Egan A."/>
            <person name="El-Daye J."/>
            <person name="Escobedo L."/>
            <person name="Fernandez S."/>
            <person name="Fernando P.R."/>
            <person name="Flagg N."/>
            <person name="Forbes L.D."/>
            <person name="Fowler R.G."/>
            <person name="Fu Q."/>
            <person name="Gabisi R.A."/>
            <person name="Ganer J."/>
            <person name="Garbino Pronczuk A."/>
            <person name="Garcia R.M."/>
            <person name="Garner T."/>
            <person name="Garrett T.E."/>
            <person name="Gonzalez D.A."/>
            <person name="Hamid H."/>
            <person name="Hawkins E.S."/>
            <person name="Hirani K."/>
            <person name="Hogues M.E."/>
            <person name="Hollins B."/>
            <person name="Hsiao C.-H."/>
            <person name="Jabil R."/>
            <person name="James M.L."/>
            <person name="Jhangiani S.N."/>
            <person name="Johnson B."/>
            <person name="Johnson Q."/>
            <person name="Joshi V."/>
            <person name="Kalu J.B."/>
            <person name="Kam C."/>
            <person name="Kashfia A."/>
            <person name="Keebler J."/>
            <person name="Kisamo H."/>
            <person name="Kovar C.L."/>
            <person name="Lago L.A."/>
            <person name="Lai C.-Y."/>
            <person name="Laidlaw J."/>
            <person name="Lara F."/>
            <person name="Le T.-K."/>
            <person name="Lee S.L."/>
            <person name="Legall F.H."/>
            <person name="Lemon S.J."/>
            <person name="Lewis L.R."/>
            <person name="Li B."/>
            <person name="Liu Y."/>
            <person name="Liu Y.-S."/>
            <person name="Lopez J."/>
            <person name="Lozado R.J."/>
            <person name="Lu J."/>
            <person name="Madu R.C."/>
            <person name="Maheshwari M."/>
            <person name="Maheshwari R."/>
            <person name="Malloy K."/>
            <person name="Martinez E."/>
            <person name="Mathew T."/>
            <person name="Mercado I.C."/>
            <person name="Mercado C."/>
            <person name="Meyer B."/>
            <person name="Montgomery K."/>
            <person name="Morgan M.B."/>
            <person name="Munidasa M."/>
            <person name="Nazareth L.V."/>
            <person name="Nelson J."/>
            <person name="Ng B.M."/>
            <person name="Nguyen N.B."/>
            <person name="Nguyen P.Q."/>
            <person name="Nguyen T."/>
            <person name="Obregon M."/>
            <person name="Okwuonu G.O."/>
            <person name="Onwere C.G."/>
            <person name="Orozco G."/>
            <person name="Parra A."/>
            <person name="Patel S."/>
            <person name="Patil S."/>
            <person name="Perez A."/>
            <person name="Perez Y."/>
            <person name="Pham C."/>
            <person name="Primus E.L."/>
            <person name="Pu L.-L."/>
            <person name="Puazo M."/>
            <person name="Qin X."/>
            <person name="Quiroz J.B."/>
            <person name="Reese J."/>
            <person name="Richards S."/>
            <person name="Rives C.M."/>
            <person name="Robberts R."/>
            <person name="Ruiz S.J."/>
            <person name="Ruiz M.J."/>
            <person name="Santibanez J."/>
            <person name="Schneider B.W."/>
            <person name="Sisson I."/>
            <person name="Smith M."/>
            <person name="Sodergren E."/>
            <person name="Song X.-Z."/>
            <person name="Song B.B."/>
            <person name="Summersgill H."/>
            <person name="Thelus R."/>
            <person name="Thornton R.D."/>
            <person name="Trejos Z.Y."/>
            <person name="Usmani K."/>
            <person name="Vattathil S."/>
            <person name="Villasana D."/>
            <person name="Walker D.L."/>
            <person name="Wang S."/>
            <person name="Wang K."/>
            <person name="White C.S."/>
            <person name="Williams A.C."/>
            <person name="Williamson J."/>
            <person name="Wilson K."/>
            <person name="Woghiren I.O."/>
            <person name="Woodworth J.R."/>
            <person name="Worley K.C."/>
            <person name="Wright R.A."/>
            <person name="Wu W."/>
            <person name="Young L."/>
            <person name="Zhang L."/>
            <person name="Zhang J."/>
            <person name="Zhu Y."/>
            <person name="Muzny D.M."/>
            <person name="Weinstock G."/>
            <person name="Gibbs R.A."/>
        </authorList>
    </citation>
    <scope>NUCLEOTIDE SEQUENCE [LARGE SCALE GENOMIC DNA]</scope>
    <source>
        <strain evidence="2">LSR1</strain>
    </source>
</reference>
<dbReference type="Proteomes" id="UP000007819">
    <property type="component" value="Chromosome X"/>
</dbReference>
<organism evidence="1 2">
    <name type="scientific">Acyrthosiphon pisum</name>
    <name type="common">Pea aphid</name>
    <dbReference type="NCBI Taxonomy" id="7029"/>
    <lineage>
        <taxon>Eukaryota</taxon>
        <taxon>Metazoa</taxon>
        <taxon>Ecdysozoa</taxon>
        <taxon>Arthropoda</taxon>
        <taxon>Hexapoda</taxon>
        <taxon>Insecta</taxon>
        <taxon>Pterygota</taxon>
        <taxon>Neoptera</taxon>
        <taxon>Paraneoptera</taxon>
        <taxon>Hemiptera</taxon>
        <taxon>Sternorrhyncha</taxon>
        <taxon>Aphidomorpha</taxon>
        <taxon>Aphidoidea</taxon>
        <taxon>Aphididae</taxon>
        <taxon>Macrosiphini</taxon>
        <taxon>Acyrthosiphon</taxon>
    </lineage>
</organism>
<reference evidence="1" key="2">
    <citation type="submission" date="2022-06" db="UniProtKB">
        <authorList>
            <consortium name="EnsemblMetazoa"/>
        </authorList>
    </citation>
    <scope>IDENTIFICATION</scope>
</reference>
<dbReference type="GeneID" id="103307754"/>
<evidence type="ECO:0000313" key="1">
    <source>
        <dbReference type="EnsemblMetazoa" id="XP_008178247.1"/>
    </source>
</evidence>
<dbReference type="OrthoDB" id="6579689at2759"/>
<dbReference type="RefSeq" id="XP_008178247.1">
    <property type="nucleotide sequence ID" value="XM_008180025.1"/>
</dbReference>